<evidence type="ECO:0000256" key="1">
    <source>
        <dbReference type="ARBA" id="ARBA00006987"/>
    </source>
</evidence>
<proteinExistence type="inferred from homology"/>
<comment type="similarity">
    <text evidence="1">Belongs to the UPF0065 (bug) family.</text>
</comment>
<dbReference type="EMBL" id="JAAEDM010000067">
    <property type="protein sequence ID" value="MBR0673337.1"/>
    <property type="molecule type" value="Genomic_DNA"/>
</dbReference>
<keyword evidence="4" id="KW-1185">Reference proteome</keyword>
<protein>
    <submittedName>
        <fullName evidence="3">Tripartite tricarboxylate transporter substrate binding protein</fullName>
    </submittedName>
</protein>
<name>A0A9X9X1Q8_9PROT</name>
<sequence>MTISRRSTLGGLAAAMAILRASSVQAQDAPRWPTRPIRMIVAFAPGGFTDIAGRVMAQALSAELGQPVVVENRAGAAGLIGTEAAAQAAPDGYTILLGTISTHAINVGLYRTLPYDPLRSFIAVSGVSSGHLVLVVHPSVPANSVAELVALARAEPGKLSYGSGGNGTTSHLAGELFKALAGVDMLHVPFRSPAPAASALLAGQINVMFDTVPSALPQIRAGKLRALGVSAPQAIPELPGVAPVAATVAGFDAGTWVGFYAPAGVPAPIVARLDEATQKVLRTAEIRARLNELGMEPFIAGSEQLATYQRAEIEKWVGVIRRAGITPD</sequence>
<evidence type="ECO:0000313" key="3">
    <source>
        <dbReference type="EMBL" id="MBR0673337.1"/>
    </source>
</evidence>
<dbReference type="PANTHER" id="PTHR42928">
    <property type="entry name" value="TRICARBOXYLATE-BINDING PROTEIN"/>
    <property type="match status" value="1"/>
</dbReference>
<reference evidence="3" key="2">
    <citation type="journal article" date="2021" name="Syst. Appl. Microbiol.">
        <title>Roseomonas hellenica sp. nov., isolated from roots of wild-growing Alkanna tinctoria.</title>
        <authorList>
            <person name="Rat A."/>
            <person name="Naranjo H.D."/>
            <person name="Lebbe L."/>
            <person name="Cnockaert M."/>
            <person name="Krigas N."/>
            <person name="Grigoriadou K."/>
            <person name="Maloupa E."/>
            <person name="Willems A."/>
        </authorList>
    </citation>
    <scope>NUCLEOTIDE SEQUENCE</scope>
    <source>
        <strain evidence="3">LMG 31231</strain>
    </source>
</reference>
<feature type="chain" id="PRO_5040735100" evidence="2">
    <location>
        <begin position="27"/>
        <end position="328"/>
    </location>
</feature>
<dbReference type="InterPro" id="IPR005064">
    <property type="entry name" value="BUG"/>
</dbReference>
<dbReference type="SUPFAM" id="SSF53850">
    <property type="entry name" value="Periplasmic binding protein-like II"/>
    <property type="match status" value="1"/>
</dbReference>
<dbReference type="PIRSF" id="PIRSF017082">
    <property type="entry name" value="YflP"/>
    <property type="match status" value="1"/>
</dbReference>
<reference evidence="3" key="1">
    <citation type="submission" date="2020-01" db="EMBL/GenBank/DDBJ databases">
        <authorList>
            <person name="Rat A."/>
        </authorList>
    </citation>
    <scope>NUCLEOTIDE SEQUENCE</scope>
    <source>
        <strain evidence="3">LMG 31231</strain>
    </source>
</reference>
<dbReference type="RefSeq" id="WP_211863745.1">
    <property type="nucleotide sequence ID" value="NZ_JAAEDM010000067.1"/>
</dbReference>
<feature type="signal peptide" evidence="2">
    <location>
        <begin position="1"/>
        <end position="26"/>
    </location>
</feature>
<evidence type="ECO:0000256" key="2">
    <source>
        <dbReference type="SAM" id="SignalP"/>
    </source>
</evidence>
<evidence type="ECO:0000313" key="4">
    <source>
        <dbReference type="Proteomes" id="UP001138751"/>
    </source>
</evidence>
<dbReference type="CDD" id="cd13578">
    <property type="entry name" value="PBP2_Bug27"/>
    <property type="match status" value="1"/>
</dbReference>
<keyword evidence="2" id="KW-0732">Signal</keyword>
<dbReference type="Gene3D" id="3.40.190.150">
    <property type="entry name" value="Bordetella uptake gene, domain 1"/>
    <property type="match status" value="1"/>
</dbReference>
<dbReference type="Gene3D" id="3.40.190.10">
    <property type="entry name" value="Periplasmic binding protein-like II"/>
    <property type="match status" value="1"/>
</dbReference>
<dbReference type="PANTHER" id="PTHR42928:SF5">
    <property type="entry name" value="BLR1237 PROTEIN"/>
    <property type="match status" value="1"/>
</dbReference>
<comment type="caution">
    <text evidence="3">The sequence shown here is derived from an EMBL/GenBank/DDBJ whole genome shotgun (WGS) entry which is preliminary data.</text>
</comment>
<dbReference type="InterPro" id="IPR042100">
    <property type="entry name" value="Bug_dom1"/>
</dbReference>
<organism evidence="3 4">
    <name type="scientific">Neoroseomonas soli</name>
    <dbReference type="NCBI Taxonomy" id="1081025"/>
    <lineage>
        <taxon>Bacteria</taxon>
        <taxon>Pseudomonadati</taxon>
        <taxon>Pseudomonadota</taxon>
        <taxon>Alphaproteobacteria</taxon>
        <taxon>Acetobacterales</taxon>
        <taxon>Acetobacteraceae</taxon>
        <taxon>Neoroseomonas</taxon>
    </lineage>
</organism>
<accession>A0A9X9X1Q8</accession>
<dbReference type="Proteomes" id="UP001138751">
    <property type="component" value="Unassembled WGS sequence"/>
</dbReference>
<gene>
    <name evidence="3" type="ORF">GXW76_19335</name>
</gene>
<dbReference type="AlphaFoldDB" id="A0A9X9X1Q8"/>
<dbReference type="Pfam" id="PF03401">
    <property type="entry name" value="TctC"/>
    <property type="match status" value="1"/>
</dbReference>